<protein>
    <submittedName>
        <fullName evidence="2">Uncharacterized protein</fullName>
    </submittedName>
</protein>
<keyword evidence="3" id="KW-1185">Reference proteome</keyword>
<dbReference type="KEGG" id="maer:DAI18_16045"/>
<dbReference type="EMBL" id="CP028519">
    <property type="protein sequence ID" value="AVY95386.1"/>
    <property type="molecule type" value="Genomic_DNA"/>
</dbReference>
<evidence type="ECO:0000313" key="2">
    <source>
        <dbReference type="EMBL" id="AVY95386.1"/>
    </source>
</evidence>
<name>A0A2S0PDE0_9NEIS</name>
<gene>
    <name evidence="2" type="ORF">DAI18_16045</name>
</gene>
<dbReference type="Proteomes" id="UP000244173">
    <property type="component" value="Chromosome"/>
</dbReference>
<evidence type="ECO:0000313" key="3">
    <source>
        <dbReference type="Proteomes" id="UP000244173"/>
    </source>
</evidence>
<feature type="signal peptide" evidence="1">
    <location>
        <begin position="1"/>
        <end position="29"/>
    </location>
</feature>
<feature type="chain" id="PRO_5015738709" evidence="1">
    <location>
        <begin position="30"/>
        <end position="200"/>
    </location>
</feature>
<keyword evidence="1" id="KW-0732">Signal</keyword>
<accession>A0A2S0PDE0</accession>
<proteinExistence type="predicted"/>
<dbReference type="RefSeq" id="WP_107889916.1">
    <property type="nucleotide sequence ID" value="NZ_CP028519.1"/>
</dbReference>
<dbReference type="AlphaFoldDB" id="A0A2S0PDE0"/>
<organism evidence="2 3">
    <name type="scientific">Microvirgula aerodenitrificans</name>
    <dbReference type="NCBI Taxonomy" id="57480"/>
    <lineage>
        <taxon>Bacteria</taxon>
        <taxon>Pseudomonadati</taxon>
        <taxon>Pseudomonadota</taxon>
        <taxon>Betaproteobacteria</taxon>
        <taxon>Neisseriales</taxon>
        <taxon>Aquaspirillaceae</taxon>
        <taxon>Microvirgula</taxon>
    </lineage>
</organism>
<reference evidence="2 3" key="1">
    <citation type="submission" date="2018-04" db="EMBL/GenBank/DDBJ databases">
        <title>Denitrifier Microvirgula.</title>
        <authorList>
            <person name="Anderson E."/>
            <person name="Jang J."/>
            <person name="Ishii S."/>
        </authorList>
    </citation>
    <scope>NUCLEOTIDE SEQUENCE [LARGE SCALE GENOMIC DNA]</scope>
    <source>
        <strain evidence="2 3">BE2.4</strain>
    </source>
</reference>
<evidence type="ECO:0000256" key="1">
    <source>
        <dbReference type="SAM" id="SignalP"/>
    </source>
</evidence>
<sequence>MTWLPISAAALAASLCATGLLALSAMARADTSPVPDAAASARIRLFGQNGISVKFYRNSACYKSGLFGSGGAEVVSGGAGDAFLSLLGASSNTRIGMPDSPATRNLSARSGVLSKAYFKEYSVAAGEPLTVLTSFRDVSGYYCKNIARSFVPEAGADYEASMDLSFAHGTCELSVRRIQTEGEQVVLLPLDNAVSADECR</sequence>
<dbReference type="OrthoDB" id="8595109at2"/>